<dbReference type="Proteomes" id="UP000808349">
    <property type="component" value="Unassembled WGS sequence"/>
</dbReference>
<proteinExistence type="predicted"/>
<name>A0A9D7XFR4_9BACT</name>
<dbReference type="Gene3D" id="2.180.10.10">
    <property type="entry name" value="RHS repeat-associated core"/>
    <property type="match status" value="2"/>
</dbReference>
<accession>A0A9D7XFR4</accession>
<dbReference type="InterPro" id="IPR050708">
    <property type="entry name" value="T6SS_VgrG/RHS"/>
</dbReference>
<dbReference type="PANTHER" id="PTHR32305">
    <property type="match status" value="1"/>
</dbReference>
<protein>
    <submittedName>
        <fullName evidence="1">RHS repeat-associated core domain-containing protein</fullName>
    </submittedName>
</protein>
<sequence>MERLLIIVMMSCFELKTIQYNDVLSGNSVSYDYDLNNNIIGIRYPFINKYITYEYDNLDRLIRVKDWNQNILVEYYYLADGRVDYEKFGNGVQTNYYYDIAGRMDSIATKKSNGNILITVGASLDLNGNHIRESIFMPFVSGPGQGGALNANTNYQYSGNSNLLQNSTGYNFNTYQYNKNGATKDIQGSGGHILLNWDEKDRLTSFQNTDSAKTHLFEYDGLGNRRRFNDTRYALDILHGSNVLVETNLTGNPKSFYVHGLGLVCRIDPQTGAISYYHSDFRGSTLGITNASQDFTHQYQYEEFGQVERKFESVYNNPFQFVGKHGIMYDETGLLFMRARYYDASIGRFLSEDPVWGNNLFAYGENNPIINIDPSGRISIYNNLIDNINTNIDEGRNLEALLGIVSAMGYKAGEFALYEIGSGVAFRGAKTLINGTKSAVKEVAVHGNSLKSLKPTWGYKLFDNTGTFLKNGITSKADPIKRYTKNYMRDKKMVPVQQFTNRLKAWQCELKANHTLRGPLNKNMH</sequence>
<dbReference type="AlphaFoldDB" id="A0A9D7XFR4"/>
<dbReference type="InterPro" id="IPR022385">
    <property type="entry name" value="Rhs_assc_core"/>
</dbReference>
<comment type="caution">
    <text evidence="1">The sequence shown here is derived from an EMBL/GenBank/DDBJ whole genome shotgun (WGS) entry which is preliminary data.</text>
</comment>
<dbReference type="PANTHER" id="PTHR32305:SF15">
    <property type="entry name" value="PROTEIN RHSA-RELATED"/>
    <property type="match status" value="1"/>
</dbReference>
<evidence type="ECO:0000313" key="2">
    <source>
        <dbReference type="Proteomes" id="UP000808349"/>
    </source>
</evidence>
<gene>
    <name evidence="1" type="ORF">IPO85_00315</name>
</gene>
<evidence type="ECO:0000313" key="1">
    <source>
        <dbReference type="EMBL" id="MBK9715978.1"/>
    </source>
</evidence>
<reference evidence="1 2" key="1">
    <citation type="submission" date="2020-10" db="EMBL/GenBank/DDBJ databases">
        <title>Connecting structure to function with the recovery of over 1000 high-quality activated sludge metagenome-assembled genomes encoding full-length rRNA genes using long-read sequencing.</title>
        <authorList>
            <person name="Singleton C.M."/>
            <person name="Petriglieri F."/>
            <person name="Kristensen J.M."/>
            <person name="Kirkegaard R.H."/>
            <person name="Michaelsen T.Y."/>
            <person name="Andersen M.H."/>
            <person name="Karst S.M."/>
            <person name="Dueholm M.S."/>
            <person name="Nielsen P.H."/>
            <person name="Albertsen M."/>
        </authorList>
    </citation>
    <scope>NUCLEOTIDE SEQUENCE [LARGE SCALE GENOMIC DNA]</scope>
    <source>
        <strain evidence="1">Ribe_18-Q3-R11-54_BAT3C.373</strain>
    </source>
</reference>
<dbReference type="EMBL" id="JADKFW010000003">
    <property type="protein sequence ID" value="MBK9715978.1"/>
    <property type="molecule type" value="Genomic_DNA"/>
</dbReference>
<dbReference type="NCBIfam" id="TIGR03696">
    <property type="entry name" value="Rhs_assc_core"/>
    <property type="match status" value="1"/>
</dbReference>
<organism evidence="1 2">
    <name type="scientific">Candidatus Defluviibacterium haderslevense</name>
    <dbReference type="NCBI Taxonomy" id="2981993"/>
    <lineage>
        <taxon>Bacteria</taxon>
        <taxon>Pseudomonadati</taxon>
        <taxon>Bacteroidota</taxon>
        <taxon>Saprospiria</taxon>
        <taxon>Saprospirales</taxon>
        <taxon>Saprospiraceae</taxon>
        <taxon>Candidatus Defluviibacterium</taxon>
    </lineage>
</organism>